<evidence type="ECO:0000313" key="2">
    <source>
        <dbReference type="Proteomes" id="UP000529843"/>
    </source>
</evidence>
<protein>
    <submittedName>
        <fullName evidence="1">Pentapeptide repeat-containing protein</fullName>
    </submittedName>
</protein>
<dbReference type="InterPro" id="IPR001646">
    <property type="entry name" value="5peptide_repeat"/>
</dbReference>
<dbReference type="InterPro" id="IPR051082">
    <property type="entry name" value="Pentapeptide-BTB/POZ_domain"/>
</dbReference>
<dbReference type="Proteomes" id="UP000529843">
    <property type="component" value="Unassembled WGS sequence"/>
</dbReference>
<dbReference type="AlphaFoldDB" id="A0A7K4NN90"/>
<gene>
    <name evidence="1" type="ORF">HX804_02485</name>
</gene>
<dbReference type="PANTHER" id="PTHR14136">
    <property type="entry name" value="BTB_POZ DOMAIN-CONTAINING PROTEIN KCTD9"/>
    <property type="match status" value="1"/>
</dbReference>
<dbReference type="Gene3D" id="3.40.50.1110">
    <property type="entry name" value="SGNH hydrolase"/>
    <property type="match status" value="1"/>
</dbReference>
<evidence type="ECO:0000313" key="1">
    <source>
        <dbReference type="EMBL" id="NWK02160.1"/>
    </source>
</evidence>
<reference evidence="1 2" key="1">
    <citation type="journal article" date="2019" name="Environ. Microbiol.">
        <title>Genomics insights into ecotype formation of ammonia-oxidizing archaea in the deep ocean.</title>
        <authorList>
            <person name="Wang Y."/>
            <person name="Huang J.M."/>
            <person name="Cui G.J."/>
            <person name="Nunoura T."/>
            <person name="Takaki Y."/>
            <person name="Li W.L."/>
            <person name="Li J."/>
            <person name="Gao Z.M."/>
            <person name="Takai K."/>
            <person name="Zhang A.Q."/>
            <person name="Stepanauskas R."/>
        </authorList>
    </citation>
    <scope>NUCLEOTIDE SEQUENCE [LARGE SCALE GENOMIC DNA]</scope>
    <source>
        <strain evidence="1 2">N8</strain>
    </source>
</reference>
<dbReference type="Pfam" id="PF00805">
    <property type="entry name" value="Pentapeptide"/>
    <property type="match status" value="10"/>
</dbReference>
<dbReference type="InterPro" id="IPR036514">
    <property type="entry name" value="SGNH_hydro_sf"/>
</dbReference>
<organism evidence="1 2">
    <name type="scientific">Marine Group I thaumarchaeote</name>
    <dbReference type="NCBI Taxonomy" id="2511932"/>
    <lineage>
        <taxon>Archaea</taxon>
        <taxon>Nitrososphaerota</taxon>
        <taxon>Marine Group I</taxon>
    </lineage>
</organism>
<dbReference type="SUPFAM" id="SSF52266">
    <property type="entry name" value="SGNH hydrolase"/>
    <property type="match status" value="1"/>
</dbReference>
<accession>A0A7K4NN90</accession>
<sequence>MKTSLVGIVIGLAVTGISVAMIFGIMTPQDNIPQAEKSVTETTTEASDYPDWLINNPSWVTAREFTNSAFDNFDIEYINEKLTPCTDCVVTTNSFGFRGSEFSIDKSDNTYRIFAVGGSTTHGATLVNDDETWPAYLQQKFNQIDLEVNVEVINVGIMAAITEQESKMIKDRLVDYEPNLIIMYDGWNDIQHLTVNETIQNWQSVCELGSEEGFETIIILQPLVGTGNRVLTVYEYQSLNAVNIEKLRLLAENLVQLNQHCIKTADFRGIFDYVQHPIFSDDGHTGPLGNQIIAENVFAISLPIVSAENSLSYETKTEFPVHYYTSNTNQFTIYAVGADFTGRNFDGLYLRNAIFDKANLSNVSFKDAKLSGASLASVNLAGTDISNIDFSNSNLAGTDLSKNDLSNTILRGTNLSYANLSGQDLSGKDFTGTILREADLSNANLGNFEFSGRDLTGTNLSGQDLSGKDLTGTILREADLSNANLGNFEFSGRDLTGTNLSGQDLSGKDLTGTILRKADLSNVNLGNFEFSGRDLTGTNLSGQDLSGKDLTGTILRKADLSNANLGNFEFSGRDLTGTNLSGQDLSGKDLTKTILSGADLTDTVLPDGTLSEKNFQSTLFNGVDLSGKDLSHSKFYYASFDNANLENANLAWTQFLQVDLTNIKHKSLAGADLTDASFSHANLSGINLSGAILAGTNFWKADLSGLDFTVASQIQGAMFIETDLSNSNFEGVDLSPKQMYFHVFKNKAYLNNLASQGWTNDVLERELFSNASVQFIISTEVRGNDLAVNFVFFNNFAHANLEDANFKNAKLLNTNFYSANLTNADLSGADLSNAYLQGATLDNANLRCVNHPICVSG</sequence>
<dbReference type="Gene3D" id="2.160.20.80">
    <property type="entry name" value="E3 ubiquitin-protein ligase SopA"/>
    <property type="match status" value="5"/>
</dbReference>
<name>A0A7K4NN90_9ARCH</name>
<dbReference type="CDD" id="cd00229">
    <property type="entry name" value="SGNH_hydrolase"/>
    <property type="match status" value="1"/>
</dbReference>
<proteinExistence type="predicted"/>
<dbReference type="EMBL" id="JACAST010000014">
    <property type="protein sequence ID" value="NWK02160.1"/>
    <property type="molecule type" value="Genomic_DNA"/>
</dbReference>
<comment type="caution">
    <text evidence="1">The sequence shown here is derived from an EMBL/GenBank/DDBJ whole genome shotgun (WGS) entry which is preliminary data.</text>
</comment>
<dbReference type="SUPFAM" id="SSF141571">
    <property type="entry name" value="Pentapeptide repeat-like"/>
    <property type="match status" value="3"/>
</dbReference>
<dbReference type="PANTHER" id="PTHR14136:SF17">
    <property type="entry name" value="BTB_POZ DOMAIN-CONTAINING PROTEIN KCTD9"/>
    <property type="match status" value="1"/>
</dbReference>